<reference evidence="1 2" key="1">
    <citation type="journal article" date="2013" name="PLoS ONE">
        <title>Enrichment and Genome Sequence of the Group I.1a Ammonia-Oxidizing Archaeon ?Ca. Nitrosotenuis uzonensis? Representing a Clade Globally.</title>
        <authorList>
            <person name="Lebedeva E.V."/>
            <person name="Hatzenpichler R."/>
            <person name="Pelletier E."/>
            <person name="Schuster N."/>
            <person name="Hauzmayer S."/>
            <person name="Bulaev A."/>
            <person name="Grigor'eva N.V."/>
            <person name="Galushko A."/>
            <person name="Schmid M."/>
            <person name="Palatinszky M."/>
            <person name="Le Paslier D."/>
            <person name="Daims H."/>
            <person name="Wagner M."/>
        </authorList>
    </citation>
    <scope>NUCLEOTIDE SEQUENCE [LARGE SCALE GENOMIC DNA]</scope>
    <source>
        <strain evidence="1 2">N4</strain>
    </source>
</reference>
<proteinExistence type="predicted"/>
<accession>V6AVN2</accession>
<protein>
    <submittedName>
        <fullName evidence="1">Uncharacterized protein</fullName>
    </submittedName>
</protein>
<dbReference type="EMBL" id="CBTY010000011">
    <property type="protein sequence ID" value="CDI06651.1"/>
    <property type="molecule type" value="Genomic_DNA"/>
</dbReference>
<evidence type="ECO:0000313" key="2">
    <source>
        <dbReference type="Proteomes" id="UP000018159"/>
    </source>
</evidence>
<sequence length="59" mass="7124">MVQKHGKMVESRTNLGYRIYFEPELYDKKQHLEDLKQLDGLLDLRVMGWYPEHSTYVHS</sequence>
<keyword evidence="2" id="KW-1185">Reference proteome</keyword>
<dbReference type="Proteomes" id="UP000018159">
    <property type="component" value="Unassembled WGS sequence"/>
</dbReference>
<evidence type="ECO:0000313" key="1">
    <source>
        <dbReference type="EMBL" id="CDI06651.1"/>
    </source>
</evidence>
<gene>
    <name evidence="1" type="ORF">NITUZ_60178</name>
</gene>
<name>V6AVN2_9ARCH</name>
<organism evidence="1 2">
    <name type="scientific">Candidatus Nitrosotenuis uzonensis</name>
    <dbReference type="NCBI Taxonomy" id="1407055"/>
    <lineage>
        <taxon>Archaea</taxon>
        <taxon>Nitrososphaerota</taxon>
        <taxon>Candidatus Nitrosotenuis</taxon>
    </lineage>
</organism>
<dbReference type="AlphaFoldDB" id="V6AVN2"/>
<comment type="caution">
    <text evidence="1">The sequence shown here is derived from an EMBL/GenBank/DDBJ whole genome shotgun (WGS) entry which is preliminary data.</text>
</comment>